<dbReference type="KEGG" id="mcn:Mcup_1374"/>
<proteinExistence type="predicted"/>
<dbReference type="CDD" id="cd03424">
    <property type="entry name" value="NUDIX_ADPRase_Nudt5_UGPPase_Nudt14"/>
    <property type="match status" value="1"/>
</dbReference>
<keyword evidence="2 4" id="KW-0378">Hydrolase</keyword>
<dbReference type="PRINTS" id="PR00502">
    <property type="entry name" value="NUDIXFAMILY"/>
</dbReference>
<evidence type="ECO:0000259" key="3">
    <source>
        <dbReference type="PROSITE" id="PS51462"/>
    </source>
</evidence>
<dbReference type="OrthoDB" id="104705at2157"/>
<dbReference type="HOGENOM" id="CLU_062658_5_1_2"/>
<dbReference type="GO" id="GO:0019693">
    <property type="term" value="P:ribose phosphate metabolic process"/>
    <property type="evidence" value="ECO:0007669"/>
    <property type="project" value="TreeGrafter"/>
</dbReference>
<dbReference type="AlphaFoldDB" id="F4FYH9"/>
<comment type="cofactor">
    <cofactor evidence="1">
        <name>Mg(2+)</name>
        <dbReference type="ChEBI" id="CHEBI:18420"/>
    </cofactor>
</comment>
<accession>F4FYH9</accession>
<reference evidence="4 5" key="1">
    <citation type="journal article" date="2011" name="J. Bacteriol.">
        <title>Complete genome sequence of Metallosphaera cuprina, a metal sulfide-oxidizing archaeon from a hot spring.</title>
        <authorList>
            <person name="Liu L.J."/>
            <person name="You X.Y."/>
            <person name="Zheng H."/>
            <person name="Wang S."/>
            <person name="Jiang C.Y."/>
            <person name="Liu S.J."/>
        </authorList>
    </citation>
    <scope>NUCLEOTIDE SEQUENCE [LARGE SCALE GENOMIC DNA]</scope>
    <source>
        <strain evidence="4 5">Ar-4</strain>
    </source>
</reference>
<dbReference type="Gene3D" id="3.90.79.10">
    <property type="entry name" value="Nucleoside Triphosphate Pyrophosphohydrolase"/>
    <property type="match status" value="1"/>
</dbReference>
<dbReference type="GeneID" id="10493563"/>
<dbReference type="Proteomes" id="UP000007812">
    <property type="component" value="Chromosome"/>
</dbReference>
<protein>
    <submittedName>
        <fullName evidence="4">NUDIX hydrolase</fullName>
    </submittedName>
</protein>
<sequence length="169" mass="19209">MKIFSGKKFEVHVEKVSLPNGKERQLEYVKHRGSVVLVPLLEDKVIMIKQYRPVIGKWIYEFPAGTIDEGEDPETTAKRELIEETGYEAGSLTKLLSFYPSPGITNEVMHLYLASDLKYVGARPEEYEVIKVEPMEFKDLENLVINGSIEDGKTIIGVLYVKYKGVLNL</sequence>
<name>F4FYH9_METCR</name>
<dbReference type="SUPFAM" id="SSF55811">
    <property type="entry name" value="Nudix"/>
    <property type="match status" value="1"/>
</dbReference>
<dbReference type="FunFam" id="3.90.79.10:FF:000024">
    <property type="entry name" value="ADP-ribose pyrophosphatase"/>
    <property type="match status" value="1"/>
</dbReference>
<dbReference type="STRING" id="1006006.Mcup_1374"/>
<dbReference type="PROSITE" id="PS51462">
    <property type="entry name" value="NUDIX"/>
    <property type="match status" value="1"/>
</dbReference>
<dbReference type="RefSeq" id="WP_013737975.1">
    <property type="nucleotide sequence ID" value="NC_015435.1"/>
</dbReference>
<dbReference type="InterPro" id="IPR020476">
    <property type="entry name" value="Nudix_hydrolase"/>
</dbReference>
<dbReference type="InterPro" id="IPR015797">
    <property type="entry name" value="NUDIX_hydrolase-like_dom_sf"/>
</dbReference>
<dbReference type="GO" id="GO:0016462">
    <property type="term" value="F:pyrophosphatase activity"/>
    <property type="evidence" value="ECO:0007669"/>
    <property type="project" value="UniProtKB-ARBA"/>
</dbReference>
<dbReference type="PROSITE" id="PS00893">
    <property type="entry name" value="NUDIX_BOX"/>
    <property type="match status" value="1"/>
</dbReference>
<dbReference type="EMBL" id="CP002656">
    <property type="protein sequence ID" value="AEB95477.1"/>
    <property type="molecule type" value="Genomic_DNA"/>
</dbReference>
<dbReference type="PANTHER" id="PTHR11839:SF18">
    <property type="entry name" value="NUDIX HYDROLASE DOMAIN-CONTAINING PROTEIN"/>
    <property type="match status" value="1"/>
</dbReference>
<dbReference type="GO" id="GO:0006753">
    <property type="term" value="P:nucleoside phosphate metabolic process"/>
    <property type="evidence" value="ECO:0007669"/>
    <property type="project" value="TreeGrafter"/>
</dbReference>
<organism evidence="4 5">
    <name type="scientific">Metallosphaera cuprina (strain Ar-4)</name>
    <dbReference type="NCBI Taxonomy" id="1006006"/>
    <lineage>
        <taxon>Archaea</taxon>
        <taxon>Thermoproteota</taxon>
        <taxon>Thermoprotei</taxon>
        <taxon>Sulfolobales</taxon>
        <taxon>Sulfolobaceae</taxon>
        <taxon>Metallosphaera</taxon>
    </lineage>
</organism>
<dbReference type="Pfam" id="PF00293">
    <property type="entry name" value="NUDIX"/>
    <property type="match status" value="1"/>
</dbReference>
<dbReference type="PANTHER" id="PTHR11839">
    <property type="entry name" value="UDP/ADP-SUGAR PYROPHOSPHATASE"/>
    <property type="match status" value="1"/>
</dbReference>
<evidence type="ECO:0000256" key="1">
    <source>
        <dbReference type="ARBA" id="ARBA00001946"/>
    </source>
</evidence>
<feature type="domain" description="Nudix hydrolase" evidence="3">
    <location>
        <begin position="27"/>
        <end position="157"/>
    </location>
</feature>
<evidence type="ECO:0000313" key="4">
    <source>
        <dbReference type="EMBL" id="AEB95477.1"/>
    </source>
</evidence>
<gene>
    <name evidence="4" type="ordered locus">Mcup_1374</name>
</gene>
<dbReference type="InterPro" id="IPR020084">
    <property type="entry name" value="NUDIX_hydrolase_CS"/>
</dbReference>
<evidence type="ECO:0000313" key="5">
    <source>
        <dbReference type="Proteomes" id="UP000007812"/>
    </source>
</evidence>
<keyword evidence="5" id="KW-1185">Reference proteome</keyword>
<dbReference type="InterPro" id="IPR000086">
    <property type="entry name" value="NUDIX_hydrolase_dom"/>
</dbReference>
<dbReference type="PATRIC" id="fig|1006006.8.peg.1368"/>
<dbReference type="eggNOG" id="arCOG01073">
    <property type="taxonomic scope" value="Archaea"/>
</dbReference>
<evidence type="ECO:0000256" key="2">
    <source>
        <dbReference type="ARBA" id="ARBA00022801"/>
    </source>
</evidence>